<dbReference type="InterPro" id="IPR027417">
    <property type="entry name" value="P-loop_NTPase"/>
</dbReference>
<dbReference type="SUPFAM" id="SSF52540">
    <property type="entry name" value="P-loop containing nucleoside triphosphate hydrolases"/>
    <property type="match status" value="1"/>
</dbReference>
<feature type="region of interest" description="Disordered" evidence="4">
    <location>
        <begin position="60"/>
        <end position="88"/>
    </location>
</feature>
<proteinExistence type="inferred from homology"/>
<dbReference type="InterPro" id="IPR006073">
    <property type="entry name" value="GTP-bd"/>
</dbReference>
<evidence type="ECO:0000256" key="2">
    <source>
        <dbReference type="ARBA" id="ARBA00022741"/>
    </source>
</evidence>
<dbReference type="GO" id="GO:0003924">
    <property type="term" value="F:GTPase activity"/>
    <property type="evidence" value="ECO:0007669"/>
    <property type="project" value="InterPro"/>
</dbReference>
<feature type="domain" description="Obg" evidence="6">
    <location>
        <begin position="46"/>
        <end position="319"/>
    </location>
</feature>
<feature type="compositionally biased region" description="Basic and acidic residues" evidence="4">
    <location>
        <begin position="160"/>
        <end position="170"/>
    </location>
</feature>
<comment type="caution">
    <text evidence="7">The sequence shown here is derived from an EMBL/GenBank/DDBJ whole genome shotgun (WGS) entry which is preliminary data.</text>
</comment>
<evidence type="ECO:0000313" key="7">
    <source>
        <dbReference type="EMBL" id="KAL0404643.1"/>
    </source>
</evidence>
<dbReference type="AlphaFoldDB" id="A0AAW2TKF4"/>
<dbReference type="PROSITE" id="PS51883">
    <property type="entry name" value="OBG"/>
    <property type="match status" value="1"/>
</dbReference>
<dbReference type="InterPro" id="IPR045086">
    <property type="entry name" value="OBG_GTPase"/>
</dbReference>
<dbReference type="EMBL" id="JACGWJ010000008">
    <property type="protein sequence ID" value="KAL0404643.1"/>
    <property type="molecule type" value="Genomic_DNA"/>
</dbReference>
<comment type="similarity">
    <text evidence="1">Belongs to the TRAFAC class OBG-HflX-like GTPase superfamily. OBG GTPase family.</text>
</comment>
<dbReference type="GO" id="GO:0005525">
    <property type="term" value="F:GTP binding"/>
    <property type="evidence" value="ECO:0007669"/>
    <property type="project" value="UniProtKB-KW"/>
</dbReference>
<protein>
    <submittedName>
        <fullName evidence="7">GTP-binding protein OBGM, mitochondrial</fullName>
    </submittedName>
</protein>
<gene>
    <name evidence="7" type="ORF">Sradi_2105100</name>
</gene>
<reference evidence="7" key="2">
    <citation type="journal article" date="2024" name="Plant">
        <title>Genomic evolution and insights into agronomic trait innovations of Sesamum species.</title>
        <authorList>
            <person name="Miao H."/>
            <person name="Wang L."/>
            <person name="Qu L."/>
            <person name="Liu H."/>
            <person name="Sun Y."/>
            <person name="Le M."/>
            <person name="Wang Q."/>
            <person name="Wei S."/>
            <person name="Zheng Y."/>
            <person name="Lin W."/>
            <person name="Duan Y."/>
            <person name="Cao H."/>
            <person name="Xiong S."/>
            <person name="Wang X."/>
            <person name="Wei L."/>
            <person name="Li C."/>
            <person name="Ma Q."/>
            <person name="Ju M."/>
            <person name="Zhao R."/>
            <person name="Li G."/>
            <person name="Mu C."/>
            <person name="Tian Q."/>
            <person name="Mei H."/>
            <person name="Zhang T."/>
            <person name="Gao T."/>
            <person name="Zhang H."/>
        </authorList>
    </citation>
    <scope>NUCLEOTIDE SEQUENCE</scope>
    <source>
        <strain evidence="7">G02</strain>
    </source>
</reference>
<dbReference type="GO" id="GO:0042254">
    <property type="term" value="P:ribosome biogenesis"/>
    <property type="evidence" value="ECO:0007669"/>
    <property type="project" value="UniProtKB-UniRule"/>
</dbReference>
<dbReference type="PANTHER" id="PTHR11702">
    <property type="entry name" value="DEVELOPMENTALLY REGULATED GTP-BINDING PROTEIN-RELATED"/>
    <property type="match status" value="1"/>
</dbReference>
<accession>A0AAW2TKF4</accession>
<dbReference type="GO" id="GO:0000287">
    <property type="term" value="F:magnesium ion binding"/>
    <property type="evidence" value="ECO:0007669"/>
    <property type="project" value="InterPro"/>
</dbReference>
<dbReference type="SUPFAM" id="SSF82051">
    <property type="entry name" value="Obg GTP-binding protein N-terminal domain"/>
    <property type="match status" value="1"/>
</dbReference>
<dbReference type="InterPro" id="IPR031167">
    <property type="entry name" value="G_OBG"/>
</dbReference>
<feature type="region of interest" description="Disordered" evidence="4">
    <location>
        <begin position="128"/>
        <end position="213"/>
    </location>
</feature>
<reference evidence="7" key="1">
    <citation type="submission" date="2020-06" db="EMBL/GenBank/DDBJ databases">
        <authorList>
            <person name="Li T."/>
            <person name="Hu X."/>
            <person name="Zhang T."/>
            <person name="Song X."/>
            <person name="Zhang H."/>
            <person name="Dai N."/>
            <person name="Sheng W."/>
            <person name="Hou X."/>
            <person name="Wei L."/>
        </authorList>
    </citation>
    <scope>NUCLEOTIDE SEQUENCE</scope>
    <source>
        <strain evidence="7">G02</strain>
        <tissue evidence="7">Leaf</tissue>
    </source>
</reference>
<dbReference type="InterPro" id="IPR036726">
    <property type="entry name" value="GTP1_OBG_dom_sf"/>
</dbReference>
<evidence type="ECO:0000256" key="4">
    <source>
        <dbReference type="SAM" id="MobiDB-lite"/>
    </source>
</evidence>
<dbReference type="Gene3D" id="3.40.50.300">
    <property type="entry name" value="P-loop containing nucleotide triphosphate hydrolases"/>
    <property type="match status" value="1"/>
</dbReference>
<sequence>MWLRSRNTVKCFDAVTKFSRLQWLSPSCSYSDISYKKRKMAPLQERRMIDRFRLWAKGGDGGNGCSSFRRSRHDRRGRPDGGNGGRGGDVILECSTSVWDFSSVQHHVVVLVPVGTVIHLLEGELPSSVETKSSAPLDPWDIPGTLDCGSPESSQPSLADRSDKMEKVDITGEYAAPSSKETLKAPAPASRFEVSRRFPSSRNKSQNEPKAHCFHKTQGCSEWEDLDDEMSTTGSEYEEDLEDTEQIQYNVAELTEPGQRITVAQGGDGGLGNLHTAKGSKICRDTESNVEVSDDDDHAALNVGLPGSEAVLLLELKSIADVGLVGMPNAGKSTLLGALSRAKPIVGHYAFTTLRPNLGNLNYDDLSITVADIPGLIRGAHENRGLGHAFLRHIERTKVLAYVVDLAAAIDGRKGIPPWEQLKDLMLELEFYRSGLSDRPSLVVANKIDEAGAEEVYEELRQRVPGAPIFPVCAVLGEGIPELKAGLKMLVNGEESSKLNLDSLVLD</sequence>
<dbReference type="PRINTS" id="PR00326">
    <property type="entry name" value="GTP1OBG"/>
</dbReference>
<keyword evidence="2" id="KW-0547">Nucleotide-binding</keyword>
<evidence type="ECO:0000256" key="1">
    <source>
        <dbReference type="ARBA" id="ARBA00007699"/>
    </source>
</evidence>
<dbReference type="CDD" id="cd01898">
    <property type="entry name" value="Obg"/>
    <property type="match status" value="1"/>
</dbReference>
<evidence type="ECO:0000256" key="3">
    <source>
        <dbReference type="ARBA" id="ARBA00023134"/>
    </source>
</evidence>
<name>A0AAW2TKF4_SESRA</name>
<dbReference type="PANTHER" id="PTHR11702:SF31">
    <property type="entry name" value="MITOCHONDRIAL RIBOSOME-ASSOCIATED GTPASE 2"/>
    <property type="match status" value="1"/>
</dbReference>
<dbReference type="PIRSF" id="PIRSF002401">
    <property type="entry name" value="GTP_bd_Obg/CgtA"/>
    <property type="match status" value="1"/>
</dbReference>
<dbReference type="InterPro" id="IPR006169">
    <property type="entry name" value="GTP1_OBG_dom"/>
</dbReference>
<organism evidence="7">
    <name type="scientific">Sesamum radiatum</name>
    <name type="common">Black benniseed</name>
    <dbReference type="NCBI Taxonomy" id="300843"/>
    <lineage>
        <taxon>Eukaryota</taxon>
        <taxon>Viridiplantae</taxon>
        <taxon>Streptophyta</taxon>
        <taxon>Embryophyta</taxon>
        <taxon>Tracheophyta</taxon>
        <taxon>Spermatophyta</taxon>
        <taxon>Magnoliopsida</taxon>
        <taxon>eudicotyledons</taxon>
        <taxon>Gunneridae</taxon>
        <taxon>Pentapetalae</taxon>
        <taxon>asterids</taxon>
        <taxon>lamiids</taxon>
        <taxon>Lamiales</taxon>
        <taxon>Pedaliaceae</taxon>
        <taxon>Sesamum</taxon>
    </lineage>
</organism>
<evidence type="ECO:0000259" key="5">
    <source>
        <dbReference type="PROSITE" id="PS51710"/>
    </source>
</evidence>
<dbReference type="PROSITE" id="PS51710">
    <property type="entry name" value="G_OBG"/>
    <property type="match status" value="1"/>
</dbReference>
<feature type="domain" description="OBG-type G" evidence="5">
    <location>
        <begin position="320"/>
        <end position="492"/>
    </location>
</feature>
<dbReference type="Pfam" id="PF01018">
    <property type="entry name" value="GTP1_OBG"/>
    <property type="match status" value="1"/>
</dbReference>
<dbReference type="Gene3D" id="2.70.210.12">
    <property type="entry name" value="GTP1/OBG domain"/>
    <property type="match status" value="2"/>
</dbReference>
<dbReference type="Pfam" id="PF01926">
    <property type="entry name" value="MMR_HSR1"/>
    <property type="match status" value="1"/>
</dbReference>
<evidence type="ECO:0000259" key="6">
    <source>
        <dbReference type="PROSITE" id="PS51883"/>
    </source>
</evidence>
<dbReference type="GO" id="GO:0005739">
    <property type="term" value="C:mitochondrion"/>
    <property type="evidence" value="ECO:0007669"/>
    <property type="project" value="TreeGrafter"/>
</dbReference>
<dbReference type="InterPro" id="IPR014100">
    <property type="entry name" value="GTP-bd_Obg/CgtA"/>
</dbReference>
<keyword evidence="3" id="KW-0342">GTP-binding</keyword>